<comment type="caution">
    <text evidence="7">The sequence shown here is derived from an EMBL/GenBank/DDBJ whole genome shotgun (WGS) entry which is preliminary data.</text>
</comment>
<dbReference type="OrthoDB" id="19653at2759"/>
<dbReference type="EC" id="3.1.1.-" evidence="4"/>
<keyword evidence="2" id="KW-0732">Signal</keyword>
<feature type="transmembrane region" description="Helical" evidence="5">
    <location>
        <begin position="581"/>
        <end position="604"/>
    </location>
</feature>
<dbReference type="Proteomes" id="UP000828390">
    <property type="component" value="Unassembled WGS sequence"/>
</dbReference>
<name>A0A9D4RAV0_DREPO</name>
<dbReference type="Pfam" id="PF00135">
    <property type="entry name" value="COesterase"/>
    <property type="match status" value="1"/>
</dbReference>
<dbReference type="InterPro" id="IPR019826">
    <property type="entry name" value="Carboxylesterase_B_AS"/>
</dbReference>
<dbReference type="InterPro" id="IPR002018">
    <property type="entry name" value="CarbesteraseB"/>
</dbReference>
<evidence type="ECO:0000256" key="4">
    <source>
        <dbReference type="RuleBase" id="RU361235"/>
    </source>
</evidence>
<dbReference type="EMBL" id="JAIWYP010000002">
    <property type="protein sequence ID" value="KAH3860668.1"/>
    <property type="molecule type" value="Genomic_DNA"/>
</dbReference>
<evidence type="ECO:0000256" key="5">
    <source>
        <dbReference type="SAM" id="Phobius"/>
    </source>
</evidence>
<dbReference type="PROSITE" id="PS00941">
    <property type="entry name" value="CARBOXYLESTERASE_B_2"/>
    <property type="match status" value="1"/>
</dbReference>
<proteinExistence type="inferred from homology"/>
<dbReference type="InterPro" id="IPR029058">
    <property type="entry name" value="AB_hydrolase_fold"/>
</dbReference>
<keyword evidence="5" id="KW-0812">Transmembrane</keyword>
<organism evidence="7 8">
    <name type="scientific">Dreissena polymorpha</name>
    <name type="common">Zebra mussel</name>
    <name type="synonym">Mytilus polymorpha</name>
    <dbReference type="NCBI Taxonomy" id="45954"/>
    <lineage>
        <taxon>Eukaryota</taxon>
        <taxon>Metazoa</taxon>
        <taxon>Spiralia</taxon>
        <taxon>Lophotrochozoa</taxon>
        <taxon>Mollusca</taxon>
        <taxon>Bivalvia</taxon>
        <taxon>Autobranchia</taxon>
        <taxon>Heteroconchia</taxon>
        <taxon>Euheterodonta</taxon>
        <taxon>Imparidentia</taxon>
        <taxon>Neoheterodontei</taxon>
        <taxon>Myida</taxon>
        <taxon>Dreissenoidea</taxon>
        <taxon>Dreissenidae</taxon>
        <taxon>Dreissena</taxon>
    </lineage>
</organism>
<dbReference type="GO" id="GO:0016787">
    <property type="term" value="F:hydrolase activity"/>
    <property type="evidence" value="ECO:0007669"/>
    <property type="project" value="UniProtKB-KW"/>
</dbReference>
<reference evidence="7" key="2">
    <citation type="submission" date="2020-11" db="EMBL/GenBank/DDBJ databases">
        <authorList>
            <person name="McCartney M.A."/>
            <person name="Auch B."/>
            <person name="Kono T."/>
            <person name="Mallez S."/>
            <person name="Becker A."/>
            <person name="Gohl D.M."/>
            <person name="Silverstein K.A.T."/>
            <person name="Koren S."/>
            <person name="Bechman K.B."/>
            <person name="Herman A."/>
            <person name="Abrahante J.E."/>
            <person name="Garbe J."/>
        </authorList>
    </citation>
    <scope>NUCLEOTIDE SEQUENCE</scope>
    <source>
        <strain evidence="7">Duluth1</strain>
        <tissue evidence="7">Whole animal</tissue>
    </source>
</reference>
<evidence type="ECO:0000313" key="7">
    <source>
        <dbReference type="EMBL" id="KAH3860668.1"/>
    </source>
</evidence>
<evidence type="ECO:0000313" key="8">
    <source>
        <dbReference type="Proteomes" id="UP000828390"/>
    </source>
</evidence>
<gene>
    <name evidence="7" type="ORF">DPMN_023579</name>
</gene>
<keyword evidence="5" id="KW-1133">Transmembrane helix</keyword>
<dbReference type="PANTHER" id="PTHR43903">
    <property type="entry name" value="NEUROLIGIN"/>
    <property type="match status" value="1"/>
</dbReference>
<keyword evidence="8" id="KW-1185">Reference proteome</keyword>
<feature type="transmembrane region" description="Helical" evidence="5">
    <location>
        <begin position="7"/>
        <end position="27"/>
    </location>
</feature>
<dbReference type="Gene3D" id="3.40.50.1820">
    <property type="entry name" value="alpha/beta hydrolase"/>
    <property type="match status" value="1"/>
</dbReference>
<protein>
    <recommendedName>
        <fullName evidence="4">Carboxylic ester hydrolase</fullName>
        <ecNumber evidence="4">3.1.1.-</ecNumber>
    </recommendedName>
</protein>
<evidence type="ECO:0000256" key="3">
    <source>
        <dbReference type="ARBA" id="ARBA00022801"/>
    </source>
</evidence>
<keyword evidence="5" id="KW-0472">Membrane</keyword>
<reference evidence="7" key="1">
    <citation type="journal article" date="2019" name="bioRxiv">
        <title>The Genome of the Zebra Mussel, Dreissena polymorpha: A Resource for Invasive Species Research.</title>
        <authorList>
            <person name="McCartney M.A."/>
            <person name="Auch B."/>
            <person name="Kono T."/>
            <person name="Mallez S."/>
            <person name="Zhang Y."/>
            <person name="Obille A."/>
            <person name="Becker A."/>
            <person name="Abrahante J.E."/>
            <person name="Garbe J."/>
            <person name="Badalamenti J.P."/>
            <person name="Herman A."/>
            <person name="Mangelson H."/>
            <person name="Liachko I."/>
            <person name="Sullivan S."/>
            <person name="Sone E.D."/>
            <person name="Koren S."/>
            <person name="Silverstein K.A.T."/>
            <person name="Beckman K.B."/>
            <person name="Gohl D.M."/>
        </authorList>
    </citation>
    <scope>NUCLEOTIDE SEQUENCE</scope>
    <source>
        <strain evidence="7">Duluth1</strain>
        <tissue evidence="7">Whole animal</tissue>
    </source>
</reference>
<evidence type="ECO:0000256" key="1">
    <source>
        <dbReference type="ARBA" id="ARBA00005964"/>
    </source>
</evidence>
<dbReference type="InterPro" id="IPR051093">
    <property type="entry name" value="Neuroligin/BSAL"/>
</dbReference>
<accession>A0A9D4RAV0</accession>
<sequence>MESGEGIVFYFFRFFIFNLLVFTNTVVRSQNEVMLSSVNTPIGIYIGSTETTAFDESHKYYTAFKGVAYAKPPVGKLRFRRPEPPEFKANVVYNATYHRPHCIQAQETFYYMSAFDQSEDCLYLNIFIPGNGVAGNARFPVMIYIHGGSFRVGGADVYAGDVLSTFNDVIVVTINYRLDVLGFMSSGRKHDGNYGLWDMHLAIKWVSRYIKYFGGDNTRVTLFGNSAGGAAVTFQAMFTGNRGLIHRVIAQSGTCFAPWALEKKHALYFKRIAEHSGCADEDYETVMDCLRQLKTFALQKAANFDEREFEFFPSIDGDFIVDNPMLMFNESNLNTNEAFSLFSELDFMNGITSKDGAYDLIGQNSRTSFEVADFKMYVSTAMQYIYKQTCSESVIKTVVQEYLKDTFTAIVPIASVIAFRTDVTFAFPALMASSAHSANKTIVLSGNSYVYVFDYIPSFTSNLSWLQGVSHAYELPFIFGFSEYIKTKYTSDYNSDNPLLPSHGDIEMSKIMMQLWTNFAKYGNPNSMNISEQQALPVWPQYEPTSGFYLDLNLPFTEKSIKQNYAAQRMSFIKDLKCETLHNGLCALTPMFGYIFVVLSFLFIC</sequence>
<dbReference type="AlphaFoldDB" id="A0A9D4RAV0"/>
<keyword evidence="3 4" id="KW-0378">Hydrolase</keyword>
<feature type="domain" description="Carboxylesterase type B" evidence="6">
    <location>
        <begin position="37"/>
        <end position="572"/>
    </location>
</feature>
<dbReference type="InterPro" id="IPR019819">
    <property type="entry name" value="Carboxylesterase_B_CS"/>
</dbReference>
<evidence type="ECO:0000259" key="6">
    <source>
        <dbReference type="Pfam" id="PF00135"/>
    </source>
</evidence>
<dbReference type="SUPFAM" id="SSF53474">
    <property type="entry name" value="alpha/beta-Hydrolases"/>
    <property type="match status" value="1"/>
</dbReference>
<evidence type="ECO:0000256" key="2">
    <source>
        <dbReference type="ARBA" id="ARBA00022729"/>
    </source>
</evidence>
<dbReference type="PROSITE" id="PS00122">
    <property type="entry name" value="CARBOXYLESTERASE_B_1"/>
    <property type="match status" value="1"/>
</dbReference>
<comment type="similarity">
    <text evidence="1 4">Belongs to the type-B carboxylesterase/lipase family.</text>
</comment>